<name>A0A8S5SS41_9CAUD</name>
<organism evidence="1">
    <name type="scientific">Siphoviridae sp. ct1gv6</name>
    <dbReference type="NCBI Taxonomy" id="2827766"/>
    <lineage>
        <taxon>Viruses</taxon>
        <taxon>Duplodnaviria</taxon>
        <taxon>Heunggongvirae</taxon>
        <taxon>Uroviricota</taxon>
        <taxon>Caudoviricetes</taxon>
    </lineage>
</organism>
<dbReference type="EMBL" id="BK032655">
    <property type="protein sequence ID" value="DAF53511.1"/>
    <property type="molecule type" value="Genomic_DNA"/>
</dbReference>
<proteinExistence type="predicted"/>
<sequence>MNNKNLNQGGEPSCVPDGKYARQDSNLFNFPLKRAHQLQKIKERRIKTKMSKQPFYLCFLLRNYIITDFF</sequence>
<evidence type="ECO:0000313" key="1">
    <source>
        <dbReference type="EMBL" id="DAF53511.1"/>
    </source>
</evidence>
<protein>
    <submittedName>
        <fullName evidence="1">Uncharacterized protein</fullName>
    </submittedName>
</protein>
<accession>A0A8S5SS41</accession>
<reference evidence="1" key="1">
    <citation type="journal article" date="2021" name="Proc. Natl. Acad. Sci. U.S.A.">
        <title>A Catalog of Tens of Thousands of Viruses from Human Metagenomes Reveals Hidden Associations with Chronic Diseases.</title>
        <authorList>
            <person name="Tisza M.J."/>
            <person name="Buck C.B."/>
        </authorList>
    </citation>
    <scope>NUCLEOTIDE SEQUENCE</scope>
    <source>
        <strain evidence="1">Ct1gv6</strain>
    </source>
</reference>